<evidence type="ECO:0000313" key="1">
    <source>
        <dbReference type="EMBL" id="EYB67279.1"/>
    </source>
</evidence>
<dbReference type="PATRIC" id="fig|1476583.3.peg.2671"/>
<dbReference type="STRING" id="1476583.DEIPH_ctg045orf0008"/>
<protein>
    <submittedName>
        <fullName evidence="1">Uncharacterized protein</fullName>
    </submittedName>
</protein>
<name>A0A016QNC0_9DEIO</name>
<proteinExistence type="predicted"/>
<gene>
    <name evidence="1" type="ORF">DEIPH_ctg045orf0008</name>
</gene>
<organism evidence="1 2">
    <name type="scientific">Deinococcus phoenicis</name>
    <dbReference type="NCBI Taxonomy" id="1476583"/>
    <lineage>
        <taxon>Bacteria</taxon>
        <taxon>Thermotogati</taxon>
        <taxon>Deinococcota</taxon>
        <taxon>Deinococci</taxon>
        <taxon>Deinococcales</taxon>
        <taxon>Deinococcaceae</taxon>
        <taxon>Deinococcus</taxon>
    </lineage>
</organism>
<dbReference type="EMBL" id="JHAC01000043">
    <property type="protein sequence ID" value="EYB67279.1"/>
    <property type="molecule type" value="Genomic_DNA"/>
</dbReference>
<reference evidence="1 2" key="1">
    <citation type="submission" date="2014-03" db="EMBL/GenBank/DDBJ databases">
        <title>Draft genome sequence of Deinococcus phoenicis 1P10ME.</title>
        <authorList>
            <person name="Stepanov V.G."/>
            <person name="Vaishampayan P."/>
            <person name="Venkateswaran K."/>
            <person name="Fox G.E."/>
        </authorList>
    </citation>
    <scope>NUCLEOTIDE SEQUENCE [LARGE SCALE GENOMIC DNA]</scope>
    <source>
        <strain evidence="1 2">1P10ME</strain>
    </source>
</reference>
<sequence length="153" mass="16071">MNTLAPTPITRTYATVTYDGWGDSLSATVRTEATITLHGHRDGEGRGTVTSATVNGQAVAPELAVRLLNRAERVGTVTLLGECVEPVMPTDGPAIGNRAAWTLHRELGRLGHRNHYAVAGEALGRDVGSLAALTGVEAVTVRSYAYGQFGMVG</sequence>
<accession>A0A016QNC0</accession>
<dbReference type="RefSeq" id="WP_034358908.1">
    <property type="nucleotide sequence ID" value="NZ_JHAC01000043.1"/>
</dbReference>
<dbReference type="Proteomes" id="UP000020492">
    <property type="component" value="Unassembled WGS sequence"/>
</dbReference>
<dbReference type="AlphaFoldDB" id="A0A016QNC0"/>
<evidence type="ECO:0000313" key="2">
    <source>
        <dbReference type="Proteomes" id="UP000020492"/>
    </source>
</evidence>
<dbReference type="OrthoDB" id="70907at2"/>
<comment type="caution">
    <text evidence="1">The sequence shown here is derived from an EMBL/GenBank/DDBJ whole genome shotgun (WGS) entry which is preliminary data.</text>
</comment>
<keyword evidence="2" id="KW-1185">Reference proteome</keyword>